<sequence length="208" mass="23803">MKEVIGKNSTNKLKLFSLDAKFLLGASHKNQFPATNLPEFVFVGKSNVGKSSLINLLCNKHNLARVSKTPGRTREINFFLIANKLILVDLPGYGYSKTAVVTCKNWEKLILSYLEDRKNLRLIYVLIDARRGIKDNDLAVINLVHHFNYTMKIVFTKEDKISDSEKNSLITTSKNLLDYNDKIIFTSIRNKNGAQEIQYNILKYSKRT</sequence>
<dbReference type="EMBL" id="LS398551">
    <property type="protein sequence ID" value="SPR08232.1"/>
    <property type="molecule type" value="Genomic_DNA"/>
</dbReference>
<evidence type="ECO:0000256" key="8">
    <source>
        <dbReference type="ARBA" id="ARBA00023210"/>
    </source>
</evidence>
<dbReference type="AlphaFoldDB" id="A0A0F3MEI1"/>
<dbReference type="InterPro" id="IPR019987">
    <property type="entry name" value="GTP-bd_ribosome_bio_YsxC"/>
</dbReference>
<evidence type="ECO:0000313" key="12">
    <source>
        <dbReference type="EMBL" id="KJV53897.1"/>
    </source>
</evidence>
<evidence type="ECO:0000256" key="2">
    <source>
        <dbReference type="ARBA" id="ARBA00009638"/>
    </source>
</evidence>
<dbReference type="GO" id="GO:0000917">
    <property type="term" value="P:division septum assembly"/>
    <property type="evidence" value="ECO:0007669"/>
    <property type="project" value="UniProtKB-KW"/>
</dbReference>
<dbReference type="PATRIC" id="fig|1359184.3.peg.1405"/>
<dbReference type="InterPro" id="IPR006073">
    <property type="entry name" value="GTP-bd"/>
</dbReference>
<organism evidence="12 14">
    <name type="scientific">Orientia tsutsugamushi str. Gilliam</name>
    <dbReference type="NCBI Taxonomy" id="1359184"/>
    <lineage>
        <taxon>Bacteria</taxon>
        <taxon>Pseudomonadati</taxon>
        <taxon>Pseudomonadota</taxon>
        <taxon>Alphaproteobacteria</taxon>
        <taxon>Rickettsiales</taxon>
        <taxon>Rickettsiaceae</taxon>
        <taxon>Rickettsieae</taxon>
        <taxon>Orientia</taxon>
    </lineage>
</organism>
<dbReference type="GO" id="GO:0046872">
    <property type="term" value="F:metal ion binding"/>
    <property type="evidence" value="ECO:0007669"/>
    <property type="project" value="UniProtKB-KW"/>
</dbReference>
<comment type="similarity">
    <text evidence="2 10">Belongs to the TRAFAC class TrmE-Era-EngA-EngB-Septin-like GTPase superfamily. EngB GTPase family.</text>
</comment>
<dbReference type="EMBL" id="LANO01000003">
    <property type="protein sequence ID" value="KJV53897.1"/>
    <property type="molecule type" value="Genomic_DNA"/>
</dbReference>
<reference evidence="12 14" key="1">
    <citation type="submission" date="2015-02" db="EMBL/GenBank/DDBJ databases">
        <title>Genome Sequencing of Rickettsiales.</title>
        <authorList>
            <person name="Daugherty S.C."/>
            <person name="Su Q."/>
            <person name="Abolude K."/>
            <person name="Beier-Sexton M."/>
            <person name="Carlyon J.A."/>
            <person name="Carter R."/>
            <person name="Day N.P."/>
            <person name="Dumler S.J."/>
            <person name="Dyachenko V."/>
            <person name="Godinez A."/>
            <person name="Kurtti T.J."/>
            <person name="Lichay M."/>
            <person name="Mullins K.E."/>
            <person name="Ott S."/>
            <person name="Pappas-Brown V."/>
            <person name="Paris D.H."/>
            <person name="Patel P."/>
            <person name="Richards A.L."/>
            <person name="Sadzewicz L."/>
            <person name="Sears K."/>
            <person name="Seidman D."/>
            <person name="Sengamalay N."/>
            <person name="Stenos J."/>
            <person name="Tallon L.J."/>
            <person name="Vincent G."/>
            <person name="Fraser C.M."/>
            <person name="Munderloh U."/>
            <person name="Dunning-Hotopp J.C."/>
        </authorList>
    </citation>
    <scope>NUCLEOTIDE SEQUENCE [LARGE SCALE GENOMIC DNA]</scope>
    <source>
        <strain evidence="12 14">Gilliam</strain>
    </source>
</reference>
<keyword evidence="9 10" id="KW-0131">Cell cycle</keyword>
<dbReference type="InterPro" id="IPR030393">
    <property type="entry name" value="G_ENGB_dom"/>
</dbReference>
<keyword evidence="15" id="KW-1185">Reference proteome</keyword>
<dbReference type="GO" id="GO:0005829">
    <property type="term" value="C:cytosol"/>
    <property type="evidence" value="ECO:0007669"/>
    <property type="project" value="TreeGrafter"/>
</dbReference>
<keyword evidence="6" id="KW-0460">Magnesium</keyword>
<feature type="domain" description="EngB-type G" evidence="11">
    <location>
        <begin position="36"/>
        <end position="207"/>
    </location>
</feature>
<dbReference type="PANTHER" id="PTHR11649">
    <property type="entry name" value="MSS1/TRME-RELATED GTP-BINDING PROTEIN"/>
    <property type="match status" value="1"/>
</dbReference>
<evidence type="ECO:0000256" key="1">
    <source>
        <dbReference type="ARBA" id="ARBA00001946"/>
    </source>
</evidence>
<evidence type="ECO:0000256" key="4">
    <source>
        <dbReference type="ARBA" id="ARBA00022723"/>
    </source>
</evidence>
<evidence type="ECO:0000313" key="15">
    <source>
        <dbReference type="Proteomes" id="UP000244959"/>
    </source>
</evidence>
<dbReference type="NCBIfam" id="TIGR03598">
    <property type="entry name" value="GTPase_YsxC"/>
    <property type="match status" value="1"/>
</dbReference>
<dbReference type="Proteomes" id="UP000033769">
    <property type="component" value="Unassembled WGS sequence"/>
</dbReference>
<comment type="cofactor">
    <cofactor evidence="1">
        <name>Mg(2+)</name>
        <dbReference type="ChEBI" id="CHEBI:18420"/>
    </cofactor>
</comment>
<dbReference type="HAMAP" id="MF_00321">
    <property type="entry name" value="GTPase_EngB"/>
    <property type="match status" value="1"/>
</dbReference>
<dbReference type="RefSeq" id="WP_045912141.1">
    <property type="nucleotide sequence ID" value="NZ_LS398551.1"/>
</dbReference>
<protein>
    <recommendedName>
        <fullName evidence="10">Probable GTP-binding protein EngB</fullName>
    </recommendedName>
</protein>
<reference evidence="15" key="3">
    <citation type="submission" date="2018-03" db="EMBL/GenBank/DDBJ databases">
        <authorList>
            <person name="Batty M. E."/>
            <person name="Batty M E."/>
        </authorList>
    </citation>
    <scope>NUCLEOTIDE SEQUENCE [LARGE SCALE GENOMIC DNA]</scope>
    <source>
        <strain evidence="15">Gilliam</strain>
    </source>
</reference>
<evidence type="ECO:0000256" key="6">
    <source>
        <dbReference type="ARBA" id="ARBA00022842"/>
    </source>
</evidence>
<dbReference type="GO" id="GO:0005525">
    <property type="term" value="F:GTP binding"/>
    <property type="evidence" value="ECO:0007669"/>
    <property type="project" value="UniProtKB-UniRule"/>
</dbReference>
<keyword evidence="4" id="KW-0479">Metal-binding</keyword>
<keyword evidence="3 10" id="KW-0132">Cell division</keyword>
<dbReference type="Gene3D" id="3.40.50.300">
    <property type="entry name" value="P-loop containing nucleotide triphosphate hydrolases"/>
    <property type="match status" value="1"/>
</dbReference>
<dbReference type="Proteomes" id="UP000244959">
    <property type="component" value="Chromosome I"/>
</dbReference>
<dbReference type="PROSITE" id="PS51706">
    <property type="entry name" value="G_ENGB"/>
    <property type="match status" value="1"/>
</dbReference>
<keyword evidence="7 10" id="KW-0342">GTP-binding</keyword>
<dbReference type="CDD" id="cd01876">
    <property type="entry name" value="YihA_EngB"/>
    <property type="match status" value="1"/>
</dbReference>
<keyword evidence="5 10" id="KW-0547">Nucleotide-binding</keyword>
<dbReference type="SUPFAM" id="SSF52540">
    <property type="entry name" value="P-loop containing nucleoside triphosphate hydrolases"/>
    <property type="match status" value="1"/>
</dbReference>
<proteinExistence type="inferred from homology"/>
<name>A0A0F3MEI1_ORITS</name>
<dbReference type="PANTHER" id="PTHR11649:SF13">
    <property type="entry name" value="ENGB-TYPE G DOMAIN-CONTAINING PROTEIN"/>
    <property type="match status" value="1"/>
</dbReference>
<evidence type="ECO:0000256" key="5">
    <source>
        <dbReference type="ARBA" id="ARBA00022741"/>
    </source>
</evidence>
<evidence type="ECO:0000256" key="3">
    <source>
        <dbReference type="ARBA" id="ARBA00022618"/>
    </source>
</evidence>
<dbReference type="InterPro" id="IPR027417">
    <property type="entry name" value="P-loop_NTPase"/>
</dbReference>
<reference evidence="13" key="2">
    <citation type="submission" date="2018-03" db="EMBL/GenBank/DDBJ databases">
        <authorList>
            <person name="Keele B.F."/>
        </authorList>
    </citation>
    <scope>NUCLEOTIDE SEQUENCE [LARGE SCALE GENOMIC DNA]</scope>
    <source>
        <strain evidence="13">Gilliam</strain>
    </source>
</reference>
<evidence type="ECO:0000313" key="14">
    <source>
        <dbReference type="Proteomes" id="UP000033769"/>
    </source>
</evidence>
<evidence type="ECO:0000259" key="11">
    <source>
        <dbReference type="PROSITE" id="PS51706"/>
    </source>
</evidence>
<evidence type="ECO:0000256" key="10">
    <source>
        <dbReference type="HAMAP-Rule" id="MF_00321"/>
    </source>
</evidence>
<gene>
    <name evidence="12" type="primary">ysxC</name>
    <name evidence="10" type="synonym">engB</name>
    <name evidence="13" type="synonym">yihA</name>
    <name evidence="13" type="ORF">GILLIAM_01645</name>
    <name evidence="12" type="ORF">OTSGILL_0416</name>
</gene>
<keyword evidence="8 10" id="KW-0717">Septation</keyword>
<evidence type="ECO:0000313" key="13">
    <source>
        <dbReference type="EMBL" id="SPR08232.1"/>
    </source>
</evidence>
<comment type="function">
    <text evidence="10">Necessary for normal cell division and for the maintenance of normal septation.</text>
</comment>
<evidence type="ECO:0000256" key="9">
    <source>
        <dbReference type="ARBA" id="ARBA00023306"/>
    </source>
</evidence>
<accession>A0A0F3MEI1</accession>
<evidence type="ECO:0000256" key="7">
    <source>
        <dbReference type="ARBA" id="ARBA00023134"/>
    </source>
</evidence>
<dbReference type="Pfam" id="PF01926">
    <property type="entry name" value="MMR_HSR1"/>
    <property type="match status" value="1"/>
</dbReference>